<protein>
    <submittedName>
        <fullName evidence="6">WD repeat-containing protein 70</fullName>
    </submittedName>
</protein>
<feature type="region of interest" description="Disordered" evidence="5">
    <location>
        <begin position="586"/>
        <end position="620"/>
    </location>
</feature>
<dbReference type="Gene3D" id="2.130.10.10">
    <property type="entry name" value="YVTN repeat-like/Quinoprotein amine dehydrogenase"/>
    <property type="match status" value="2"/>
</dbReference>
<feature type="region of interest" description="Disordered" evidence="5">
    <location>
        <begin position="1"/>
        <end position="207"/>
    </location>
</feature>
<evidence type="ECO:0000256" key="1">
    <source>
        <dbReference type="ARBA" id="ARBA00022574"/>
    </source>
</evidence>
<dbReference type="InterPro" id="IPR001680">
    <property type="entry name" value="WD40_rpt"/>
</dbReference>
<feature type="compositionally biased region" description="Polar residues" evidence="5">
    <location>
        <begin position="669"/>
        <end position="678"/>
    </location>
</feature>
<gene>
    <name evidence="6" type="ORF">BV898_03291</name>
</gene>
<dbReference type="GO" id="GO:0035861">
    <property type="term" value="C:site of double-strand break"/>
    <property type="evidence" value="ECO:0007669"/>
    <property type="project" value="TreeGrafter"/>
</dbReference>
<dbReference type="Proteomes" id="UP000192578">
    <property type="component" value="Unassembled WGS sequence"/>
</dbReference>
<feature type="repeat" description="WD" evidence="4">
    <location>
        <begin position="415"/>
        <end position="448"/>
    </location>
</feature>
<sequence>MAEDDAEEMRNLRRQFQKNVGSGQRRGRDAGSDDDDGEPSRQEEQPSSSTAASPYKFGSTLSTPAPSSSKKDADDDEETDAMAQIMGFAGFASGNRKSRTFDIDTLISDNKKNALNSRKKPDSDDSDDDAPVPRTKPKPATTVTRGPSGPTLPPPDSGTESDIGPPLPPSFNQAGTSSGGPTNLSADLMDSDSDFSDTEDAPDDTSSDWKIPCAYDLSFEHGDKAVTALAIDAAGARFATGSVDYDVKLWDFGGMQANLNAFRTCQPCGTHAINNLSFSNGGEQILVISGSAQAKIIDREGFNVQECPKGFQFIRDMTHTKGHIAMLTSGAFSPKVKGDYATSSCDESLRLWSVDDKECHKHCLKAKTAKGRLTVPTTCAYSKDGKYILAGCQDGSIQMWDTTKNNFVAPAKIIRDAHKNDITSVCFSYDSKMICSRGMDDTVKLWDLAMLKKPVFVGDGLASLFPQTDCLFSPNDKLIVTGTAVKKGEGKSKLVMYDRATWQLVKEIPVADSSVIRTAWHPKLNQIFATTADGSIKVFFDPSMSHNGALLCRTSKKRRAKQADAVSSDYIITPYALPLFKEEKQRSSHAQFERNRKDPVKSHKPEIPMNGPGAGGRVTNAGGTLSSYLVRKLGYATKRIDADTNPREALLRHAKEAAENPYWVSPAYAQTQPKTIFQNPDAGEESGESANKRPKL</sequence>
<feature type="compositionally biased region" description="Basic and acidic residues" evidence="5">
    <location>
        <begin position="586"/>
        <end position="606"/>
    </location>
</feature>
<dbReference type="Pfam" id="PF00400">
    <property type="entry name" value="WD40"/>
    <property type="match status" value="3"/>
</dbReference>
<dbReference type="SUPFAM" id="SSF50978">
    <property type="entry name" value="WD40 repeat-like"/>
    <property type="match status" value="1"/>
</dbReference>
<dbReference type="EMBL" id="MTYJ01000015">
    <property type="protein sequence ID" value="OQV22859.1"/>
    <property type="molecule type" value="Genomic_DNA"/>
</dbReference>
<dbReference type="GO" id="GO:0005634">
    <property type="term" value="C:nucleus"/>
    <property type="evidence" value="ECO:0007669"/>
    <property type="project" value="TreeGrafter"/>
</dbReference>
<feature type="compositionally biased region" description="Acidic residues" evidence="5">
    <location>
        <begin position="189"/>
        <end position="206"/>
    </location>
</feature>
<dbReference type="InterPro" id="IPR036322">
    <property type="entry name" value="WD40_repeat_dom_sf"/>
</dbReference>
<name>A0A1W0X5T1_HYPEX</name>
<dbReference type="InterPro" id="IPR051858">
    <property type="entry name" value="WD_repeat_GAD-1"/>
</dbReference>
<comment type="similarity">
    <text evidence="3">Belongs to the WD repeat GAD-1 family.</text>
</comment>
<feature type="repeat" description="WD" evidence="4">
    <location>
        <begin position="219"/>
        <end position="251"/>
    </location>
</feature>
<dbReference type="FunFam" id="2.130.10.10:FF:001319">
    <property type="entry name" value="Gastrulation defective protein 1"/>
    <property type="match status" value="1"/>
</dbReference>
<evidence type="ECO:0000256" key="3">
    <source>
        <dbReference type="ARBA" id="ARBA00038343"/>
    </source>
</evidence>
<organism evidence="6 7">
    <name type="scientific">Hypsibius exemplaris</name>
    <name type="common">Freshwater tardigrade</name>
    <dbReference type="NCBI Taxonomy" id="2072580"/>
    <lineage>
        <taxon>Eukaryota</taxon>
        <taxon>Metazoa</taxon>
        <taxon>Ecdysozoa</taxon>
        <taxon>Tardigrada</taxon>
        <taxon>Eutardigrada</taxon>
        <taxon>Parachela</taxon>
        <taxon>Hypsibioidea</taxon>
        <taxon>Hypsibiidae</taxon>
        <taxon>Hypsibius</taxon>
    </lineage>
</organism>
<evidence type="ECO:0000256" key="4">
    <source>
        <dbReference type="PROSITE-ProRule" id="PRU00221"/>
    </source>
</evidence>
<keyword evidence="7" id="KW-1185">Reference proteome</keyword>
<keyword evidence="2" id="KW-0677">Repeat</keyword>
<dbReference type="PANTHER" id="PTHR16017:SF0">
    <property type="entry name" value="WD REPEAT-CONTAINING PROTEIN 70"/>
    <property type="match status" value="1"/>
</dbReference>
<dbReference type="CDD" id="cd00200">
    <property type="entry name" value="WD40"/>
    <property type="match status" value="1"/>
</dbReference>
<evidence type="ECO:0000256" key="5">
    <source>
        <dbReference type="SAM" id="MobiDB-lite"/>
    </source>
</evidence>
<evidence type="ECO:0000256" key="2">
    <source>
        <dbReference type="ARBA" id="ARBA00022737"/>
    </source>
</evidence>
<evidence type="ECO:0000313" key="7">
    <source>
        <dbReference type="Proteomes" id="UP000192578"/>
    </source>
</evidence>
<reference evidence="7" key="1">
    <citation type="submission" date="2017-01" db="EMBL/GenBank/DDBJ databases">
        <title>Comparative genomics of anhydrobiosis in the tardigrade Hypsibius dujardini.</title>
        <authorList>
            <person name="Yoshida Y."/>
            <person name="Koutsovoulos G."/>
            <person name="Laetsch D."/>
            <person name="Stevens L."/>
            <person name="Kumar S."/>
            <person name="Horikawa D."/>
            <person name="Ishino K."/>
            <person name="Komine S."/>
            <person name="Tomita M."/>
            <person name="Blaxter M."/>
            <person name="Arakawa K."/>
        </authorList>
    </citation>
    <scope>NUCLEOTIDE SEQUENCE [LARGE SCALE GENOMIC DNA]</scope>
    <source>
        <strain evidence="7">Z151</strain>
    </source>
</reference>
<feature type="repeat" description="WD" evidence="4">
    <location>
        <begin position="320"/>
        <end position="362"/>
    </location>
</feature>
<dbReference type="SMART" id="SM00320">
    <property type="entry name" value="WD40"/>
    <property type="match status" value="6"/>
</dbReference>
<evidence type="ECO:0000313" key="6">
    <source>
        <dbReference type="EMBL" id="OQV22859.1"/>
    </source>
</evidence>
<feature type="region of interest" description="Disordered" evidence="5">
    <location>
        <begin position="669"/>
        <end position="696"/>
    </location>
</feature>
<feature type="repeat" description="WD" evidence="4">
    <location>
        <begin position="380"/>
        <end position="410"/>
    </location>
</feature>
<dbReference type="OrthoDB" id="10264376at2759"/>
<dbReference type="PROSITE" id="PS50294">
    <property type="entry name" value="WD_REPEATS_REGION"/>
    <property type="match status" value="1"/>
</dbReference>
<feature type="compositionally biased region" description="Polar residues" evidence="5">
    <location>
        <begin position="170"/>
        <end position="185"/>
    </location>
</feature>
<proteinExistence type="inferred from homology"/>
<comment type="caution">
    <text evidence="6">The sequence shown here is derived from an EMBL/GenBank/DDBJ whole genome shotgun (WGS) entry which is preliminary data.</text>
</comment>
<dbReference type="PANTHER" id="PTHR16017">
    <property type="entry name" value="GASTRULATION DEFECTIVE PROTEIN 1-RELATED"/>
    <property type="match status" value="1"/>
</dbReference>
<dbReference type="PROSITE" id="PS50082">
    <property type="entry name" value="WD_REPEATS_2"/>
    <property type="match status" value="4"/>
</dbReference>
<accession>A0A1W0X5T1</accession>
<dbReference type="AlphaFoldDB" id="A0A1W0X5T1"/>
<keyword evidence="1 4" id="KW-0853">WD repeat</keyword>
<dbReference type="InterPro" id="IPR015943">
    <property type="entry name" value="WD40/YVTN_repeat-like_dom_sf"/>
</dbReference>